<keyword evidence="2" id="KW-0540">Nuclease</keyword>
<dbReference type="GO" id="GO:0004519">
    <property type="term" value="F:endonuclease activity"/>
    <property type="evidence" value="ECO:0007669"/>
    <property type="project" value="UniProtKB-KW"/>
</dbReference>
<evidence type="ECO:0000259" key="1">
    <source>
        <dbReference type="Pfam" id="PF03372"/>
    </source>
</evidence>
<feature type="domain" description="Endonuclease/exonuclease/phosphatase" evidence="1">
    <location>
        <begin position="21"/>
        <end position="317"/>
    </location>
</feature>
<dbReference type="GO" id="GO:0000175">
    <property type="term" value="F:3'-5'-RNA exonuclease activity"/>
    <property type="evidence" value="ECO:0007669"/>
    <property type="project" value="TreeGrafter"/>
</dbReference>
<evidence type="ECO:0000313" key="3">
    <source>
        <dbReference type="Proteomes" id="UP000182229"/>
    </source>
</evidence>
<comment type="caution">
    <text evidence="2">The sequence shown here is derived from an EMBL/GenBank/DDBJ whole genome shotgun (WGS) entry which is preliminary data.</text>
</comment>
<gene>
    <name evidence="2" type="ORF">BON30_34085</name>
</gene>
<reference evidence="2 3" key="2">
    <citation type="submission" date="2016-12" db="EMBL/GenBank/DDBJ databases">
        <title>Draft Genome Sequence of Cystobacter ferrugineus Strain Cbfe23.</title>
        <authorList>
            <person name="Akbar S."/>
            <person name="Dowd S.E."/>
            <person name="Stevens D.C."/>
        </authorList>
    </citation>
    <scope>NUCLEOTIDE SEQUENCE [LARGE SCALE GENOMIC DNA]</scope>
    <source>
        <strain evidence="2 3">Cbfe23</strain>
    </source>
</reference>
<name>A0A1L9B298_9BACT</name>
<accession>A0A1L9B298</accession>
<evidence type="ECO:0000313" key="2">
    <source>
        <dbReference type="EMBL" id="OJH36360.1"/>
    </source>
</evidence>
<sequence>MRAFLFHAAWVMSMTDSLRIVSYNVRYFGHALRGLASTLGPKRRVAAALATLEPLPDIICLQEVETQSFRSSVAHRRAHPGETQLEAFMGRMEETFALLNRPMPYEAFYFRAHRYGVRDFSLYTTGLAILVNTRRLSVDTHNVDAPHPITHHHVRMLRERKQSRICAHMRLVRQEDGLPLHVFNTHLSLPTPFARAFWATRDKMGNGINQLHEARALATLVQRHSKGEPFVVCGDFNSPPASPVYRFFCDEAHFTSAQVAVGQIDPRASRGFPTAGFMHVRMHLDHIFSSERVRWLDTDGTHAFGDTRSRFHGLSDHMPLIARFRVEPLAVQAEASTSPAP</sequence>
<dbReference type="PANTHER" id="PTHR12121">
    <property type="entry name" value="CARBON CATABOLITE REPRESSOR PROTEIN 4"/>
    <property type="match status" value="1"/>
</dbReference>
<dbReference type="Gene3D" id="3.60.10.10">
    <property type="entry name" value="Endonuclease/exonuclease/phosphatase"/>
    <property type="match status" value="1"/>
</dbReference>
<dbReference type="InterPro" id="IPR050410">
    <property type="entry name" value="CCR4/nocturin_mRNA_transcr"/>
</dbReference>
<keyword evidence="2" id="KW-0378">Hydrolase</keyword>
<dbReference type="Proteomes" id="UP000182229">
    <property type="component" value="Unassembled WGS sequence"/>
</dbReference>
<proteinExistence type="predicted"/>
<protein>
    <submittedName>
        <fullName evidence="2">Endonuclease</fullName>
    </submittedName>
</protein>
<reference evidence="3" key="1">
    <citation type="submission" date="2016-11" db="EMBL/GenBank/DDBJ databases">
        <authorList>
            <person name="Shukria A."/>
            <person name="Stevens D.C."/>
        </authorList>
    </citation>
    <scope>NUCLEOTIDE SEQUENCE [LARGE SCALE GENOMIC DNA]</scope>
    <source>
        <strain evidence="3">Cbfe23</strain>
    </source>
</reference>
<organism evidence="2 3">
    <name type="scientific">Cystobacter ferrugineus</name>
    <dbReference type="NCBI Taxonomy" id="83449"/>
    <lineage>
        <taxon>Bacteria</taxon>
        <taxon>Pseudomonadati</taxon>
        <taxon>Myxococcota</taxon>
        <taxon>Myxococcia</taxon>
        <taxon>Myxococcales</taxon>
        <taxon>Cystobacterineae</taxon>
        <taxon>Archangiaceae</taxon>
        <taxon>Cystobacter</taxon>
    </lineage>
</organism>
<keyword evidence="3" id="KW-1185">Reference proteome</keyword>
<dbReference type="PANTHER" id="PTHR12121:SF36">
    <property type="entry name" value="ENDONUCLEASE_EXONUCLEASE_PHOSPHATASE DOMAIN-CONTAINING PROTEIN"/>
    <property type="match status" value="1"/>
</dbReference>
<dbReference type="InterPro" id="IPR036691">
    <property type="entry name" value="Endo/exonu/phosph_ase_sf"/>
</dbReference>
<dbReference type="STRING" id="83449.BON30_34085"/>
<dbReference type="Pfam" id="PF03372">
    <property type="entry name" value="Exo_endo_phos"/>
    <property type="match status" value="1"/>
</dbReference>
<dbReference type="SUPFAM" id="SSF56219">
    <property type="entry name" value="DNase I-like"/>
    <property type="match status" value="1"/>
</dbReference>
<keyword evidence="2" id="KW-0255">Endonuclease</keyword>
<dbReference type="AlphaFoldDB" id="A0A1L9B298"/>
<dbReference type="InterPro" id="IPR005135">
    <property type="entry name" value="Endo/exonuclease/phosphatase"/>
</dbReference>
<dbReference type="EMBL" id="MPIN01000011">
    <property type="protein sequence ID" value="OJH36360.1"/>
    <property type="molecule type" value="Genomic_DNA"/>
</dbReference>